<reference evidence="9 10" key="1">
    <citation type="journal article" date="2014" name="Mol. Biol. Evol.">
        <title>Massive expansion of Ubiquitination-related gene families within the Chlamydiae.</title>
        <authorList>
            <person name="Domman D."/>
            <person name="Collingro A."/>
            <person name="Lagkouvardos I."/>
            <person name="Gehre L."/>
            <person name="Weinmaier T."/>
            <person name="Rattei T."/>
            <person name="Subtil A."/>
            <person name="Horn M."/>
        </authorList>
    </citation>
    <scope>NUCLEOTIDE SEQUENCE [LARGE SCALE GENOMIC DNA]</scope>
    <source>
        <strain evidence="9 10">OEW1</strain>
    </source>
</reference>
<dbReference type="PATRIC" id="fig|83552.4.peg.340"/>
<dbReference type="FunFam" id="3.50.7.10:FF:000001">
    <property type="entry name" value="60 kDa chaperonin"/>
    <property type="match status" value="1"/>
</dbReference>
<dbReference type="PRINTS" id="PR00298">
    <property type="entry name" value="CHAPERONIN60"/>
</dbReference>
<feature type="binding site" evidence="6">
    <location>
        <position position="507"/>
    </location>
    <ligand>
        <name>ATP</name>
        <dbReference type="ChEBI" id="CHEBI:30616"/>
    </ligand>
</feature>
<dbReference type="NCBIfam" id="NF000592">
    <property type="entry name" value="PRK00013.1"/>
    <property type="match status" value="1"/>
</dbReference>
<sequence length="542" mass="57263">MIYEKLKEKNNMSSTPKQIIFEEEARELLLSGIKKLADVVAFTLGPKGRNVGLEKSWGAPTITNDGSSIVKEINVQCVYENMGVSMGKEVVQKIKEKCGDGTTTGTLLLSALVENGVKLIASGASPIGIKRGIDKAVEAIVKAISTSAIPVKSSQEVRHIATASASGNEEIGNLIAEAMEKVGKSGVITIEEAKGIETTIEIVEGMQFDRGYISSYFCTNTDKMIADMANPQILLVDRKIGSIHELLPVLQATASAGKELLIVAEDIEGDALSTLVVNKLRGTLKVVAVKSPGFGDRRKAMLQDLAVLTGATVISEDAGMSLKEIPASALGSAEKIIVSKENTVIIHGSGSQEDIDARVKQIENEIEITKSSYDKEKLEERKAKLSGGVAVIRVGAATEPELKQKKQVFEDSLNSTKAALEEGIVPGGGVALLRAKSAIGQLKLVGDEAMGATIVEKACETPLKQIVSNAGLDGSVILAEVLKAPYNFGYNVVSQKLEDLVASGVIDPAKVVKNALIYAASVAGIVLISEALIADAPEDDEE</sequence>
<keyword evidence="3 6" id="KW-0067">ATP-binding</keyword>
<feature type="binding site" evidence="6">
    <location>
        <position position="428"/>
    </location>
    <ligand>
        <name>ATP</name>
        <dbReference type="ChEBI" id="CHEBI:30616"/>
    </ligand>
</feature>
<dbReference type="GO" id="GO:0016853">
    <property type="term" value="F:isomerase activity"/>
    <property type="evidence" value="ECO:0007669"/>
    <property type="project" value="UniProtKB-KW"/>
</dbReference>
<dbReference type="AlphaFoldDB" id="A0A0C1EQN7"/>
<comment type="caution">
    <text evidence="9">The sequence shown here is derived from an EMBL/GenBank/DDBJ whole genome shotgun (WGS) entry which is preliminary data.</text>
</comment>
<dbReference type="HAMAP" id="MF_00600">
    <property type="entry name" value="CH60"/>
    <property type="match status" value="1"/>
</dbReference>
<dbReference type="InterPro" id="IPR027410">
    <property type="entry name" value="TCP-1-like_intermed_sf"/>
</dbReference>
<evidence type="ECO:0000256" key="2">
    <source>
        <dbReference type="ARBA" id="ARBA00022741"/>
    </source>
</evidence>
<evidence type="ECO:0000256" key="6">
    <source>
        <dbReference type="HAMAP-Rule" id="MF_00600"/>
    </source>
</evidence>
<keyword evidence="5 6" id="KW-0413">Isomerase</keyword>
<dbReference type="InterPro" id="IPR002423">
    <property type="entry name" value="Cpn60/GroEL/TCP-1"/>
</dbReference>
<dbReference type="GO" id="GO:0005737">
    <property type="term" value="C:cytoplasm"/>
    <property type="evidence" value="ECO:0007669"/>
    <property type="project" value="UniProtKB-SubCell"/>
</dbReference>
<dbReference type="EC" id="5.6.1.7" evidence="6"/>
<dbReference type="SUPFAM" id="SSF54849">
    <property type="entry name" value="GroEL-intermediate domain like"/>
    <property type="match status" value="1"/>
</dbReference>
<dbReference type="SUPFAM" id="SSF52029">
    <property type="entry name" value="GroEL apical domain-like"/>
    <property type="match status" value="1"/>
</dbReference>
<comment type="subcellular location">
    <subcellularLocation>
        <location evidence="6">Cytoplasm</location>
    </subcellularLocation>
</comment>
<dbReference type="GO" id="GO:0042026">
    <property type="term" value="P:protein refolding"/>
    <property type="evidence" value="ECO:0007669"/>
    <property type="project" value="UniProtKB-UniRule"/>
</dbReference>
<dbReference type="NCBIfam" id="NF009489">
    <property type="entry name" value="PRK12851.1"/>
    <property type="match status" value="1"/>
</dbReference>
<dbReference type="InterPro" id="IPR027413">
    <property type="entry name" value="GROEL-like_equatorial_sf"/>
</dbReference>
<keyword evidence="2 6" id="KW-0547">Nucleotide-binding</keyword>
<comment type="subunit">
    <text evidence="6 8">Forms a cylinder of 14 subunits composed of two heptameric rings stacked back-to-back. Interacts with the co-chaperonin GroES.</text>
</comment>
<dbReference type="SUPFAM" id="SSF48592">
    <property type="entry name" value="GroEL equatorial domain-like"/>
    <property type="match status" value="1"/>
</dbReference>
<keyword evidence="6" id="KW-0963">Cytoplasm</keyword>
<dbReference type="Gene3D" id="3.30.260.10">
    <property type="entry name" value="TCP-1-like chaperonin intermediate domain"/>
    <property type="match status" value="1"/>
</dbReference>
<comment type="function">
    <text evidence="6 8">Together with its co-chaperonin GroES, plays an essential role in assisting protein folding. The GroEL-GroES system forms a nano-cage that allows encapsulation of the non-native substrate proteins and provides a physical environment optimized to promote and accelerate protein folding.</text>
</comment>
<dbReference type="InterPro" id="IPR027409">
    <property type="entry name" value="GroEL-like_apical_dom_sf"/>
</dbReference>
<gene>
    <name evidence="9" type="primary">groL3</name>
    <name evidence="6" type="synonym">groEL</name>
    <name evidence="6" type="synonym">groL</name>
    <name evidence="9" type="ORF">DB43_DY00500</name>
</gene>
<dbReference type="GO" id="GO:0051082">
    <property type="term" value="F:unfolded protein binding"/>
    <property type="evidence" value="ECO:0007669"/>
    <property type="project" value="UniProtKB-UniRule"/>
</dbReference>
<protein>
    <recommendedName>
        <fullName evidence="6">Chaperonin GroEL</fullName>
        <ecNumber evidence="6">5.6.1.7</ecNumber>
    </recommendedName>
    <alternativeName>
        <fullName evidence="6">60 kDa chaperonin</fullName>
    </alternativeName>
    <alternativeName>
        <fullName evidence="6">Chaperonin-60</fullName>
        <shortName evidence="6">Cpn60</shortName>
    </alternativeName>
</protein>
<dbReference type="NCBIfam" id="TIGR02348">
    <property type="entry name" value="GroEL"/>
    <property type="match status" value="1"/>
</dbReference>
<dbReference type="EMBL" id="JSAM01000019">
    <property type="protein sequence ID" value="KIA78499.1"/>
    <property type="molecule type" value="Genomic_DNA"/>
</dbReference>
<evidence type="ECO:0000313" key="9">
    <source>
        <dbReference type="EMBL" id="KIA78499.1"/>
    </source>
</evidence>
<dbReference type="CDD" id="cd03344">
    <property type="entry name" value="GroEL"/>
    <property type="match status" value="1"/>
</dbReference>
<evidence type="ECO:0000256" key="8">
    <source>
        <dbReference type="RuleBase" id="RU000419"/>
    </source>
</evidence>
<comment type="caution">
    <text evidence="6">Lacks conserved residue(s) required for the propagation of feature annotation.</text>
</comment>
<dbReference type="GO" id="GO:0140662">
    <property type="term" value="F:ATP-dependent protein folding chaperone"/>
    <property type="evidence" value="ECO:0007669"/>
    <property type="project" value="InterPro"/>
</dbReference>
<dbReference type="NCBIfam" id="NF009487">
    <property type="entry name" value="PRK12849.1"/>
    <property type="match status" value="1"/>
</dbReference>
<accession>A0A0C1EQN7</accession>
<comment type="similarity">
    <text evidence="1 6 7">Belongs to the chaperonin (HSP60) family.</text>
</comment>
<dbReference type="Pfam" id="PF00118">
    <property type="entry name" value="Cpn60_TCP1"/>
    <property type="match status" value="1"/>
</dbReference>
<evidence type="ECO:0000256" key="4">
    <source>
        <dbReference type="ARBA" id="ARBA00023186"/>
    </source>
</evidence>
<dbReference type="InterPro" id="IPR001844">
    <property type="entry name" value="Cpn60/GroEL"/>
</dbReference>
<dbReference type="Gene3D" id="3.50.7.10">
    <property type="entry name" value="GroEL"/>
    <property type="match status" value="1"/>
</dbReference>
<evidence type="ECO:0000313" key="10">
    <source>
        <dbReference type="Proteomes" id="UP000031307"/>
    </source>
</evidence>
<dbReference type="PANTHER" id="PTHR45633">
    <property type="entry name" value="60 KDA HEAT SHOCK PROTEIN, MITOCHONDRIAL"/>
    <property type="match status" value="1"/>
</dbReference>
<dbReference type="NCBIfam" id="NF009488">
    <property type="entry name" value="PRK12850.1"/>
    <property type="match status" value="1"/>
</dbReference>
<evidence type="ECO:0000256" key="7">
    <source>
        <dbReference type="RuleBase" id="RU000418"/>
    </source>
</evidence>
<name>A0A0C1EQN7_9BACT</name>
<dbReference type="Gene3D" id="1.10.560.10">
    <property type="entry name" value="GroEL-like equatorial domain"/>
    <property type="match status" value="1"/>
</dbReference>
<feature type="binding site" evidence="6">
    <location>
        <begin position="43"/>
        <end position="46"/>
    </location>
    <ligand>
        <name>ATP</name>
        <dbReference type="ChEBI" id="CHEBI:30616"/>
    </ligand>
</feature>
<dbReference type="GO" id="GO:0005524">
    <property type="term" value="F:ATP binding"/>
    <property type="evidence" value="ECO:0007669"/>
    <property type="project" value="UniProtKB-UniRule"/>
</dbReference>
<dbReference type="Proteomes" id="UP000031307">
    <property type="component" value="Unassembled WGS sequence"/>
</dbReference>
<evidence type="ECO:0000256" key="5">
    <source>
        <dbReference type="ARBA" id="ARBA00023235"/>
    </source>
</evidence>
<organism evidence="9 10">
    <name type="scientific">Parachlamydia acanthamoebae</name>
    <dbReference type="NCBI Taxonomy" id="83552"/>
    <lineage>
        <taxon>Bacteria</taxon>
        <taxon>Pseudomonadati</taxon>
        <taxon>Chlamydiota</taxon>
        <taxon>Chlamydiia</taxon>
        <taxon>Parachlamydiales</taxon>
        <taxon>Parachlamydiaceae</taxon>
        <taxon>Parachlamydia</taxon>
    </lineage>
</organism>
<keyword evidence="4 6" id="KW-0143">Chaperone</keyword>
<feature type="binding site" evidence="6">
    <location>
        <begin position="491"/>
        <end position="493"/>
    </location>
    <ligand>
        <name>ATP</name>
        <dbReference type="ChEBI" id="CHEBI:30616"/>
    </ligand>
</feature>
<evidence type="ECO:0000256" key="1">
    <source>
        <dbReference type="ARBA" id="ARBA00006607"/>
    </source>
</evidence>
<evidence type="ECO:0000256" key="3">
    <source>
        <dbReference type="ARBA" id="ARBA00022840"/>
    </source>
</evidence>
<feature type="binding site" evidence="6">
    <location>
        <begin position="100"/>
        <end position="104"/>
    </location>
    <ligand>
        <name>ATP</name>
        <dbReference type="ChEBI" id="CHEBI:30616"/>
    </ligand>
</feature>
<proteinExistence type="inferred from homology"/>